<organism evidence="2 3">
    <name type="scientific">Lecanosticta acicola</name>
    <dbReference type="NCBI Taxonomy" id="111012"/>
    <lineage>
        <taxon>Eukaryota</taxon>
        <taxon>Fungi</taxon>
        <taxon>Dikarya</taxon>
        <taxon>Ascomycota</taxon>
        <taxon>Pezizomycotina</taxon>
        <taxon>Dothideomycetes</taxon>
        <taxon>Dothideomycetidae</taxon>
        <taxon>Mycosphaerellales</taxon>
        <taxon>Mycosphaerellaceae</taxon>
        <taxon>Lecanosticta</taxon>
    </lineage>
</organism>
<dbReference type="Pfam" id="PF12937">
    <property type="entry name" value="F-box-like"/>
    <property type="match status" value="1"/>
</dbReference>
<dbReference type="SUPFAM" id="SSF81383">
    <property type="entry name" value="F-box domain"/>
    <property type="match status" value="1"/>
</dbReference>
<proteinExistence type="predicted"/>
<evidence type="ECO:0000313" key="3">
    <source>
        <dbReference type="Proteomes" id="UP001296104"/>
    </source>
</evidence>
<gene>
    <name evidence="2" type="ORF">LECACI_7A005650</name>
</gene>
<dbReference type="Proteomes" id="UP001296104">
    <property type="component" value="Unassembled WGS sequence"/>
</dbReference>
<sequence length="251" mass="28382">MDSNQRDAAQGSQASVRVLELYELAETILLYLPLQDLLLANRVCKTWHDVMERSDKINKVLFKQPMDDRRISYPHETFKLAPGMTQPSWRTKDTPDSGVAYPAINPFIAKSIREGPYYGTSIHSFLVKVCPRDGQACATLRWGDGGSWATMLLTQPPAKKLFYQCRASRMWSPNYILGTFSADSIWPPDSRRGVELGEIAESLKTHMGKCPECPNDLPKMTTCFHGVRHTQAVQASITTGWEMLALLEWRT</sequence>
<name>A0AAI8Z123_9PEZI</name>
<protein>
    <submittedName>
        <fullName evidence="2">F-box domain</fullName>
    </submittedName>
</protein>
<dbReference type="EMBL" id="CAVMBE010000037">
    <property type="protein sequence ID" value="CAK4030492.1"/>
    <property type="molecule type" value="Genomic_DNA"/>
</dbReference>
<dbReference type="Gene3D" id="1.20.1280.50">
    <property type="match status" value="1"/>
</dbReference>
<comment type="caution">
    <text evidence="2">The sequence shown here is derived from an EMBL/GenBank/DDBJ whole genome shotgun (WGS) entry which is preliminary data.</text>
</comment>
<dbReference type="AlphaFoldDB" id="A0AAI8Z123"/>
<evidence type="ECO:0000259" key="1">
    <source>
        <dbReference type="Pfam" id="PF12937"/>
    </source>
</evidence>
<keyword evidence="3" id="KW-1185">Reference proteome</keyword>
<dbReference type="InterPro" id="IPR036047">
    <property type="entry name" value="F-box-like_dom_sf"/>
</dbReference>
<feature type="domain" description="F-box" evidence="1">
    <location>
        <begin position="23"/>
        <end position="51"/>
    </location>
</feature>
<accession>A0AAI8Z123</accession>
<reference evidence="2" key="1">
    <citation type="submission" date="2023-11" db="EMBL/GenBank/DDBJ databases">
        <authorList>
            <person name="Alioto T."/>
            <person name="Alioto T."/>
            <person name="Gomez Garrido J."/>
        </authorList>
    </citation>
    <scope>NUCLEOTIDE SEQUENCE</scope>
</reference>
<dbReference type="InterPro" id="IPR001810">
    <property type="entry name" value="F-box_dom"/>
</dbReference>
<evidence type="ECO:0000313" key="2">
    <source>
        <dbReference type="EMBL" id="CAK4030492.1"/>
    </source>
</evidence>